<dbReference type="SUPFAM" id="SSF46785">
    <property type="entry name" value="Winged helix' DNA-binding domain"/>
    <property type="match status" value="1"/>
</dbReference>
<evidence type="ECO:0000256" key="2">
    <source>
        <dbReference type="ARBA" id="ARBA00023015"/>
    </source>
</evidence>
<keyword evidence="7" id="KW-1185">Reference proteome</keyword>
<protein>
    <submittedName>
        <fullName evidence="6">LysR family transcriptional regulator</fullName>
    </submittedName>
</protein>
<dbReference type="EMBL" id="JAAMRR010001142">
    <property type="protein sequence ID" value="NGX97864.1"/>
    <property type="molecule type" value="Genomic_DNA"/>
</dbReference>
<comment type="caution">
    <text evidence="6">The sequence shown here is derived from an EMBL/GenBank/DDBJ whole genome shotgun (WGS) entry which is preliminary data.</text>
</comment>
<gene>
    <name evidence="6" type="ORF">G4V63_22440</name>
</gene>
<keyword evidence="2" id="KW-0805">Transcription regulation</keyword>
<dbReference type="InterPro" id="IPR000847">
    <property type="entry name" value="LysR_HTH_N"/>
</dbReference>
<dbReference type="InterPro" id="IPR036388">
    <property type="entry name" value="WH-like_DNA-bd_sf"/>
</dbReference>
<dbReference type="GO" id="GO:0003700">
    <property type="term" value="F:DNA-binding transcription factor activity"/>
    <property type="evidence" value="ECO:0007669"/>
    <property type="project" value="InterPro"/>
</dbReference>
<evidence type="ECO:0000256" key="4">
    <source>
        <dbReference type="ARBA" id="ARBA00023163"/>
    </source>
</evidence>
<feature type="domain" description="HTH lysR-type" evidence="5">
    <location>
        <begin position="2"/>
        <end position="48"/>
    </location>
</feature>
<dbReference type="GO" id="GO:0003677">
    <property type="term" value="F:DNA binding"/>
    <property type="evidence" value="ECO:0007669"/>
    <property type="project" value="UniProtKB-KW"/>
</dbReference>
<comment type="similarity">
    <text evidence="1">Belongs to the LysR transcriptional regulatory family.</text>
</comment>
<evidence type="ECO:0000256" key="1">
    <source>
        <dbReference type="ARBA" id="ARBA00009437"/>
    </source>
</evidence>
<keyword evidence="3" id="KW-0238">DNA-binding</keyword>
<dbReference type="PANTHER" id="PTHR30346:SF28">
    <property type="entry name" value="HTH-TYPE TRANSCRIPTIONAL REGULATOR CYNR"/>
    <property type="match status" value="1"/>
</dbReference>
<dbReference type="PANTHER" id="PTHR30346">
    <property type="entry name" value="TRANSCRIPTIONAL DUAL REGULATOR HCAR-RELATED"/>
    <property type="match status" value="1"/>
</dbReference>
<reference evidence="6" key="1">
    <citation type="submission" date="2020-02" db="EMBL/GenBank/DDBJ databases">
        <title>Draft genome sequence of Candidatus Afipia apatlaquensis IBT-C3, a potential strain for decolorization of textile dyes.</title>
        <authorList>
            <person name="Sanchez-Reyes A."/>
            <person name="Breton-Deval L."/>
            <person name="Mangelson H."/>
            <person name="Sanchez-Flores A."/>
        </authorList>
    </citation>
    <scope>NUCLEOTIDE SEQUENCE [LARGE SCALE GENOMIC DNA]</scope>
    <source>
        <strain evidence="6">IBT-C3</strain>
    </source>
</reference>
<evidence type="ECO:0000313" key="6">
    <source>
        <dbReference type="EMBL" id="NGX97864.1"/>
    </source>
</evidence>
<organism evidence="6 7">
    <name type="scientific">Candidatus Afipia apatlaquensis</name>
    <dbReference type="NCBI Taxonomy" id="2712852"/>
    <lineage>
        <taxon>Bacteria</taxon>
        <taxon>Pseudomonadati</taxon>
        <taxon>Pseudomonadota</taxon>
        <taxon>Alphaproteobacteria</taxon>
        <taxon>Hyphomicrobiales</taxon>
        <taxon>Nitrobacteraceae</taxon>
        <taxon>Afipia</taxon>
    </lineage>
</organism>
<dbReference type="PROSITE" id="PS50931">
    <property type="entry name" value="HTH_LYSR"/>
    <property type="match status" value="1"/>
</dbReference>
<name>A0A7C9RI56_9BRAD</name>
<sequence>MVELRHLRYFLEVARYEHVSRAADALHVTQSTLSHQINQLETVLGIQL</sequence>
<keyword evidence="4" id="KW-0804">Transcription</keyword>
<dbReference type="Gene3D" id="1.10.10.10">
    <property type="entry name" value="Winged helix-like DNA-binding domain superfamily/Winged helix DNA-binding domain"/>
    <property type="match status" value="1"/>
</dbReference>
<dbReference type="GO" id="GO:0032993">
    <property type="term" value="C:protein-DNA complex"/>
    <property type="evidence" value="ECO:0007669"/>
    <property type="project" value="TreeGrafter"/>
</dbReference>
<dbReference type="Pfam" id="PF00126">
    <property type="entry name" value="HTH_1"/>
    <property type="match status" value="1"/>
</dbReference>
<feature type="non-terminal residue" evidence="6">
    <location>
        <position position="48"/>
    </location>
</feature>
<proteinExistence type="inferred from homology"/>
<evidence type="ECO:0000313" key="7">
    <source>
        <dbReference type="Proteomes" id="UP000480266"/>
    </source>
</evidence>
<evidence type="ECO:0000256" key="3">
    <source>
        <dbReference type="ARBA" id="ARBA00023125"/>
    </source>
</evidence>
<dbReference type="Proteomes" id="UP000480266">
    <property type="component" value="Unassembled WGS sequence"/>
</dbReference>
<dbReference type="InterPro" id="IPR036390">
    <property type="entry name" value="WH_DNA-bd_sf"/>
</dbReference>
<dbReference type="PRINTS" id="PR00039">
    <property type="entry name" value="HTHLYSR"/>
</dbReference>
<dbReference type="AlphaFoldDB" id="A0A7C9RI56"/>
<accession>A0A7C9RI56</accession>
<evidence type="ECO:0000259" key="5">
    <source>
        <dbReference type="PROSITE" id="PS50931"/>
    </source>
</evidence>